<evidence type="ECO:0000259" key="3">
    <source>
        <dbReference type="Pfam" id="PF18313"/>
    </source>
</evidence>
<reference evidence="4 5" key="1">
    <citation type="journal article" date="2019" name="Int. J. Syst. Evol. Microbiol.">
        <title>The Global Catalogue of Microorganisms (GCM) 10K type strain sequencing project: providing services to taxonomists for standard genome sequencing and annotation.</title>
        <authorList>
            <consortium name="The Broad Institute Genomics Platform"/>
            <consortium name="The Broad Institute Genome Sequencing Center for Infectious Disease"/>
            <person name="Wu L."/>
            <person name="Ma J."/>
        </authorList>
    </citation>
    <scope>NUCLEOTIDE SEQUENCE [LARGE SCALE GENOMIC DNA]</scope>
    <source>
        <strain evidence="4 5">JCM 15749</strain>
    </source>
</reference>
<protein>
    <recommendedName>
        <fullName evidence="3">Thiolase-like protein type 1 additional C-terminal domain-containing protein</fullName>
    </recommendedName>
</protein>
<dbReference type="Gene3D" id="1.10.12.10">
    <property type="entry name" value="Lyase 2-enoyl-coa Hydratase, Chain A, domain 2"/>
    <property type="match status" value="1"/>
</dbReference>
<comment type="similarity">
    <text evidence="1 2">Belongs to the enoyl-CoA hydratase/isomerase family.</text>
</comment>
<dbReference type="InterPro" id="IPR019587">
    <property type="entry name" value="Polyketide_cyclase/dehydratase"/>
</dbReference>
<dbReference type="InterPro" id="IPR001753">
    <property type="entry name" value="Enoyl-CoA_hydra/iso"/>
</dbReference>
<dbReference type="SUPFAM" id="SSF55961">
    <property type="entry name" value="Bet v1-like"/>
    <property type="match status" value="1"/>
</dbReference>
<organism evidence="4 5">
    <name type="scientific">Aeromicrobium halocynthiae</name>
    <dbReference type="NCBI Taxonomy" id="560557"/>
    <lineage>
        <taxon>Bacteria</taxon>
        <taxon>Bacillati</taxon>
        <taxon>Actinomycetota</taxon>
        <taxon>Actinomycetes</taxon>
        <taxon>Propionibacteriales</taxon>
        <taxon>Nocardioidaceae</taxon>
        <taxon>Aeromicrobium</taxon>
    </lineage>
</organism>
<dbReference type="Pfam" id="PF10604">
    <property type="entry name" value="Polyketide_cyc2"/>
    <property type="match status" value="1"/>
</dbReference>
<dbReference type="Gene3D" id="2.40.50.840">
    <property type="match status" value="1"/>
</dbReference>
<dbReference type="Pfam" id="PF00378">
    <property type="entry name" value="ECH_1"/>
    <property type="match status" value="1"/>
</dbReference>
<dbReference type="Pfam" id="PF18313">
    <property type="entry name" value="TLP1_add_C"/>
    <property type="match status" value="1"/>
</dbReference>
<dbReference type="PROSITE" id="PS00166">
    <property type="entry name" value="ENOYL_COA_HYDRATASE"/>
    <property type="match status" value="1"/>
</dbReference>
<gene>
    <name evidence="4" type="ORF">GCM10009821_28390</name>
</gene>
<dbReference type="Gene3D" id="3.40.47.10">
    <property type="match status" value="1"/>
</dbReference>
<sequence>MAPPSAATRGEHLLRTVRTLGPVATRTAKVVAAEAVARLRPGAAPSLGSAALPAPAGVDDYARHVHAQRRVSVPAEAVLDLALDLDRAHEWLTLHLSWRGERPERIVAGAEFVQQISLMDIPAQARWQVARADDRGFELRGTGPMGITVGLWCTVESSGPGAAVRLDGALDGSPVRGPVGLTAVRSVETALVESLAALAALLEGGAGAPSRFPDEPVLHERGGTSLAPSTPVIVGVGQVVRRTPDLADPTEPVALAADALRSAAADAGLGADVLVRADLVYAVPTASWTYLDQAGLTAALVGAERAGTVQTSPYGGDGGQLALNDAAQQVADAAAHVVLVSGAEAGATVAGLQAQGREPRWTRQEGDAAPDRVIGVDRPANNAAETSVGLGAPIFAYALMESALRGEAGASPADHQRRIAELWSRHSAIATTNPYAWDRTERSSEEIGTPSAENRAVSDPYTKLMCANLQVDLAAGAIVMSAAAARALGVPQDRWVFLHAGASATDEWFVSERAELTSSPAIAAAGDAAFSHAGIDADDLGPIDLYSCFPAAVQLGAQALGLPWDDPERPLSVTGGLTSAGGPGNNYGLHAVATLVPMLRREPEQYGLSTSLGWYATKHALGIYSARPPRRPFAHLRPAFDRPAPRPALTELVGEGVVEAVTVPRARDGSAEAAIVSVVTADGARVLLRRESTADLELLTGTDPVRRTVRVDGDRLVLGDARRDLADPPAPPLRTERDGDAVWVVTLDRPHVRNAIDALTARLLERAVDDAEADDSVHAIVLTGADGSFCAGMDLAGANRGEFPVTERRGPLGLTAEPPSKPTVAAVEGSALAGGFELALCADLVIAGEDAIFGLPEVKRGLLAAAGGLWRTAVRLPRAVALELALVGEPLPAPRLAELGLVNRVVPSGSTLAEALDVAHRIAANAPLSVRVGKHVVDAAPSWAPEEAFGRQSELASPVLLSDDAKEGVAAFAEKREPRWTGR</sequence>
<evidence type="ECO:0000256" key="1">
    <source>
        <dbReference type="ARBA" id="ARBA00005254"/>
    </source>
</evidence>
<dbReference type="SUPFAM" id="SSF52096">
    <property type="entry name" value="ClpP/crotonase"/>
    <property type="match status" value="1"/>
</dbReference>
<dbReference type="PANTHER" id="PTHR43802:SF1">
    <property type="entry name" value="IP11341P-RELATED"/>
    <property type="match status" value="1"/>
</dbReference>
<dbReference type="Gene3D" id="3.90.226.10">
    <property type="entry name" value="2-enoyl-CoA Hydratase, Chain A, domain 1"/>
    <property type="match status" value="1"/>
</dbReference>
<dbReference type="Proteomes" id="UP001501480">
    <property type="component" value="Unassembled WGS sequence"/>
</dbReference>
<dbReference type="CDD" id="cd06558">
    <property type="entry name" value="crotonase-like"/>
    <property type="match status" value="1"/>
</dbReference>
<dbReference type="NCBIfam" id="NF006100">
    <property type="entry name" value="PRK08252.1"/>
    <property type="match status" value="1"/>
</dbReference>
<feature type="domain" description="Thiolase-like protein type 1 additional C-terminal" evidence="3">
    <location>
        <begin position="639"/>
        <end position="714"/>
    </location>
</feature>
<dbReference type="InterPro" id="IPR040771">
    <property type="entry name" value="TLP1_add_C"/>
</dbReference>
<dbReference type="RefSeq" id="WP_344330051.1">
    <property type="nucleotide sequence ID" value="NZ_BAAAPY010000015.1"/>
</dbReference>
<keyword evidence="5" id="KW-1185">Reference proteome</keyword>
<dbReference type="InterPro" id="IPR018376">
    <property type="entry name" value="Enoyl-CoA_hyd/isom_CS"/>
</dbReference>
<evidence type="ECO:0000313" key="5">
    <source>
        <dbReference type="Proteomes" id="UP001501480"/>
    </source>
</evidence>
<name>A0ABN2W832_9ACTN</name>
<dbReference type="InterPro" id="IPR014748">
    <property type="entry name" value="Enoyl-CoA_hydra_C"/>
</dbReference>
<dbReference type="PANTHER" id="PTHR43802">
    <property type="entry name" value="ENOYL-COA HYDRATASE"/>
    <property type="match status" value="1"/>
</dbReference>
<proteinExistence type="inferred from homology"/>
<dbReference type="InterPro" id="IPR016039">
    <property type="entry name" value="Thiolase-like"/>
</dbReference>
<accession>A0ABN2W832</accession>
<dbReference type="EMBL" id="BAAAPY010000015">
    <property type="protein sequence ID" value="GAA2085216.1"/>
    <property type="molecule type" value="Genomic_DNA"/>
</dbReference>
<dbReference type="SUPFAM" id="SSF53901">
    <property type="entry name" value="Thiolase-like"/>
    <property type="match status" value="2"/>
</dbReference>
<dbReference type="InterPro" id="IPR029045">
    <property type="entry name" value="ClpP/crotonase-like_dom_sf"/>
</dbReference>
<evidence type="ECO:0000313" key="4">
    <source>
        <dbReference type="EMBL" id="GAA2085216.1"/>
    </source>
</evidence>
<evidence type="ECO:0000256" key="2">
    <source>
        <dbReference type="RuleBase" id="RU003707"/>
    </source>
</evidence>
<comment type="caution">
    <text evidence="4">The sequence shown here is derived from an EMBL/GenBank/DDBJ whole genome shotgun (WGS) entry which is preliminary data.</text>
</comment>